<accession>A0AAV6YNM0</accession>
<keyword evidence="2" id="KW-0677">Repeat</keyword>
<evidence type="ECO:0000256" key="1">
    <source>
        <dbReference type="ARBA" id="ARBA00022574"/>
    </source>
</evidence>
<evidence type="ECO:0000313" key="4">
    <source>
        <dbReference type="EMBL" id="KAG8537295.1"/>
    </source>
</evidence>
<name>A0AAV6YNM0_ENGPU</name>
<dbReference type="InterPro" id="IPR015943">
    <property type="entry name" value="WD40/YVTN_repeat-like_dom_sf"/>
</dbReference>
<dbReference type="SUPFAM" id="SSF50998">
    <property type="entry name" value="Quinoprotein alcohol dehydrogenase-like"/>
    <property type="match status" value="1"/>
</dbReference>
<sequence length="366" mass="40428">GPVTALSLTSAGTVLVSGSGDASLRTWSLHTQEQMEELKVSGSMLGLKTFCSNGDYIVSYTSQELQVWGVQHLYRLHCLLGTAVTTLTTSEDMSPPQVLCVCADSTVRVLTSCTGEIVATLEVGEQLLGAEYCAPHRVVCTLLADGQLVKASARTNPMRVLSRMRVSHPPRCFTLFKAEKEVAQDHKVWATGQQDGEDQVSYKRKSRLFCIIGLDNGSLQVYRWLSDQPQCEIEAHPGHVTHLMSIPEQHYIVSAGSDLTLKVWRFYPYSVEGLSLCMSLYCSQPLGHICSLNSQLFVALRDSSSATYTLVQYCLKTGRRSDHPSNHDHQDQITGLCASPELGLVASCGRDRTIRVWTEENRLLRS</sequence>
<evidence type="ECO:0000256" key="3">
    <source>
        <dbReference type="PROSITE-ProRule" id="PRU00221"/>
    </source>
</evidence>
<keyword evidence="1 3" id="KW-0853">WD repeat</keyword>
<dbReference type="InterPro" id="IPR020472">
    <property type="entry name" value="WD40_PAC1"/>
</dbReference>
<reference evidence="4" key="1">
    <citation type="thesis" date="2020" institute="ProQuest LLC" country="789 East Eisenhower Parkway, Ann Arbor, MI, USA">
        <title>Comparative Genomics and Chromosome Evolution.</title>
        <authorList>
            <person name="Mudd A.B."/>
        </authorList>
    </citation>
    <scope>NUCLEOTIDE SEQUENCE</scope>
    <source>
        <strain evidence="4">237g6f4</strain>
        <tissue evidence="4">Blood</tissue>
    </source>
</reference>
<dbReference type="PANTHER" id="PTHR45532">
    <property type="entry name" value="WD REPEAT-CONTAINING PROTEIN 97"/>
    <property type="match status" value="1"/>
</dbReference>
<dbReference type="Pfam" id="PF00400">
    <property type="entry name" value="WD40"/>
    <property type="match status" value="3"/>
</dbReference>
<feature type="repeat" description="WD" evidence="3">
    <location>
        <begin position="326"/>
        <end position="357"/>
    </location>
</feature>
<organism evidence="4 5">
    <name type="scientific">Engystomops pustulosus</name>
    <name type="common">Tungara frog</name>
    <name type="synonym">Physalaemus pustulosus</name>
    <dbReference type="NCBI Taxonomy" id="76066"/>
    <lineage>
        <taxon>Eukaryota</taxon>
        <taxon>Metazoa</taxon>
        <taxon>Chordata</taxon>
        <taxon>Craniata</taxon>
        <taxon>Vertebrata</taxon>
        <taxon>Euteleostomi</taxon>
        <taxon>Amphibia</taxon>
        <taxon>Batrachia</taxon>
        <taxon>Anura</taxon>
        <taxon>Neobatrachia</taxon>
        <taxon>Hyloidea</taxon>
        <taxon>Leptodactylidae</taxon>
        <taxon>Leiuperinae</taxon>
        <taxon>Engystomops</taxon>
    </lineage>
</organism>
<dbReference type="AlphaFoldDB" id="A0AAV6YNM0"/>
<gene>
    <name evidence="4" type="ORF">GDO81_024762</name>
</gene>
<dbReference type="PROSITE" id="PS50082">
    <property type="entry name" value="WD_REPEATS_2"/>
    <property type="match status" value="3"/>
</dbReference>
<protein>
    <submittedName>
        <fullName evidence="4">Uncharacterized protein</fullName>
    </submittedName>
</protein>
<comment type="caution">
    <text evidence="4">The sequence shown here is derived from an EMBL/GenBank/DDBJ whole genome shotgun (WGS) entry which is preliminary data.</text>
</comment>
<dbReference type="InterPro" id="IPR001680">
    <property type="entry name" value="WD40_rpt"/>
</dbReference>
<dbReference type="Gene3D" id="2.130.10.10">
    <property type="entry name" value="YVTN repeat-like/Quinoprotein amine dehydrogenase"/>
    <property type="match status" value="3"/>
</dbReference>
<evidence type="ECO:0000256" key="2">
    <source>
        <dbReference type="ARBA" id="ARBA00022737"/>
    </source>
</evidence>
<feature type="non-terminal residue" evidence="4">
    <location>
        <position position="366"/>
    </location>
</feature>
<proteinExistence type="predicted"/>
<dbReference type="SMART" id="SM00320">
    <property type="entry name" value="WD40"/>
    <property type="match status" value="4"/>
</dbReference>
<dbReference type="PRINTS" id="PR00320">
    <property type="entry name" value="GPROTEINBRPT"/>
</dbReference>
<feature type="repeat" description="WD" evidence="3">
    <location>
        <begin position="233"/>
        <end position="264"/>
    </location>
</feature>
<keyword evidence="5" id="KW-1185">Reference proteome</keyword>
<dbReference type="EMBL" id="WNYA01031725">
    <property type="protein sequence ID" value="KAG8537295.1"/>
    <property type="molecule type" value="Genomic_DNA"/>
</dbReference>
<feature type="non-terminal residue" evidence="4">
    <location>
        <position position="1"/>
    </location>
</feature>
<dbReference type="InterPro" id="IPR011047">
    <property type="entry name" value="Quinoprotein_ADH-like_sf"/>
</dbReference>
<dbReference type="Proteomes" id="UP000824782">
    <property type="component" value="Unassembled WGS sequence"/>
</dbReference>
<feature type="repeat" description="WD" evidence="3">
    <location>
        <begin position="1"/>
        <end position="37"/>
    </location>
</feature>
<dbReference type="PANTHER" id="PTHR45532:SF1">
    <property type="entry name" value="WD REPEAT-CONTAINING PROTEIN 97"/>
    <property type="match status" value="1"/>
</dbReference>
<dbReference type="PROSITE" id="PS50294">
    <property type="entry name" value="WD_REPEATS_REGION"/>
    <property type="match status" value="3"/>
</dbReference>
<evidence type="ECO:0000313" key="5">
    <source>
        <dbReference type="Proteomes" id="UP000824782"/>
    </source>
</evidence>